<protein>
    <submittedName>
        <fullName evidence="5">Transcriptional regulator RbsR</fullName>
    </submittedName>
</protein>
<dbReference type="Gene3D" id="3.40.50.2300">
    <property type="match status" value="2"/>
</dbReference>
<dbReference type="PRINTS" id="PR00036">
    <property type="entry name" value="HTHLACI"/>
</dbReference>
<dbReference type="Pfam" id="PF00356">
    <property type="entry name" value="LacI"/>
    <property type="match status" value="1"/>
</dbReference>
<dbReference type="Pfam" id="PF13377">
    <property type="entry name" value="Peripla_BP_3"/>
    <property type="match status" value="1"/>
</dbReference>
<dbReference type="SMART" id="SM00354">
    <property type="entry name" value="HTH_LACI"/>
    <property type="match status" value="1"/>
</dbReference>
<dbReference type="CDD" id="cd01392">
    <property type="entry name" value="HTH_LacI"/>
    <property type="match status" value="1"/>
</dbReference>
<keyword evidence="1" id="KW-0805">Transcription regulation</keyword>
<dbReference type="PROSITE" id="PS00356">
    <property type="entry name" value="HTH_LACI_1"/>
    <property type="match status" value="1"/>
</dbReference>
<dbReference type="PROSITE" id="PS50932">
    <property type="entry name" value="HTH_LACI_2"/>
    <property type="match status" value="1"/>
</dbReference>
<evidence type="ECO:0000256" key="3">
    <source>
        <dbReference type="ARBA" id="ARBA00023163"/>
    </source>
</evidence>
<evidence type="ECO:0000259" key="4">
    <source>
        <dbReference type="PROSITE" id="PS50932"/>
    </source>
</evidence>
<dbReference type="CDD" id="cd06267">
    <property type="entry name" value="PBP1_LacI_sugar_binding-like"/>
    <property type="match status" value="1"/>
</dbReference>
<reference evidence="5 6" key="1">
    <citation type="submission" date="2021-04" db="EMBL/GenBank/DDBJ databases">
        <title>Draft genome sequence of Paenibacillus cisolokensis, LC2-13A.</title>
        <authorList>
            <person name="Uke A."/>
            <person name="Chhe C."/>
            <person name="Baramee S."/>
            <person name="Kosugi A."/>
        </authorList>
    </citation>
    <scope>NUCLEOTIDE SEQUENCE [LARGE SCALE GENOMIC DNA]</scope>
    <source>
        <strain evidence="5 6">LC2-13A</strain>
    </source>
</reference>
<evidence type="ECO:0000256" key="2">
    <source>
        <dbReference type="ARBA" id="ARBA00023125"/>
    </source>
</evidence>
<evidence type="ECO:0000313" key="5">
    <source>
        <dbReference type="EMBL" id="GIQ61606.1"/>
    </source>
</evidence>
<dbReference type="InterPro" id="IPR000843">
    <property type="entry name" value="HTH_LacI"/>
</dbReference>
<sequence>MFEMDKNLTINDIAKLAGVSVRTVSRVLNHDPKVKRSTRELVQKVIDETGFEANILARGLRAKRTNTLIVFVAQHEDHYWGAFHNEILSEMMKEAKRRNYRLVISSSSAENYKDDVNDGFYMLKHGMADGAVMFDIMKGDPRTAYLRKKKIPFVIIGKDLDYFDTSYVDLDNRYAGFLGAQYLVSKGRKRIAFLVGNEEFNNNPDRAAGFFEFFQTREAMEKNAVGKAITGVGSIRAAYEKSRMLLTGPADERPDAIFVSGDERALGAYRAIQELGLKIPDDVAVMGIDNIRMGEYYHPPITTIDQSIPAFVENAFDILFKQLENGSHGRRVLITPVIKERGSV</sequence>
<dbReference type="SUPFAM" id="SSF53822">
    <property type="entry name" value="Periplasmic binding protein-like I"/>
    <property type="match status" value="1"/>
</dbReference>
<dbReference type="Proteomes" id="UP000680304">
    <property type="component" value="Unassembled WGS sequence"/>
</dbReference>
<dbReference type="PANTHER" id="PTHR30146:SF109">
    <property type="entry name" value="HTH-TYPE TRANSCRIPTIONAL REGULATOR GALS"/>
    <property type="match status" value="1"/>
</dbReference>
<dbReference type="InterPro" id="IPR046335">
    <property type="entry name" value="LacI/GalR-like_sensor"/>
</dbReference>
<name>A0ABQ4N0S8_9BACL</name>
<evidence type="ECO:0000313" key="6">
    <source>
        <dbReference type="Proteomes" id="UP000680304"/>
    </source>
</evidence>
<keyword evidence="6" id="KW-1185">Reference proteome</keyword>
<feature type="domain" description="HTH lacI-type" evidence="4">
    <location>
        <begin position="8"/>
        <end position="62"/>
    </location>
</feature>
<comment type="caution">
    <text evidence="5">The sequence shown here is derived from an EMBL/GenBank/DDBJ whole genome shotgun (WGS) entry which is preliminary data.</text>
</comment>
<dbReference type="EMBL" id="BOVJ01000006">
    <property type="protein sequence ID" value="GIQ61606.1"/>
    <property type="molecule type" value="Genomic_DNA"/>
</dbReference>
<keyword evidence="3" id="KW-0804">Transcription</keyword>
<gene>
    <name evidence="5" type="ORF">PACILC2_01740</name>
</gene>
<dbReference type="InterPro" id="IPR028082">
    <property type="entry name" value="Peripla_BP_I"/>
</dbReference>
<organism evidence="5 6">
    <name type="scientific">Paenibacillus cisolokensis</name>
    <dbReference type="NCBI Taxonomy" id="1658519"/>
    <lineage>
        <taxon>Bacteria</taxon>
        <taxon>Bacillati</taxon>
        <taxon>Bacillota</taxon>
        <taxon>Bacilli</taxon>
        <taxon>Bacillales</taxon>
        <taxon>Paenibacillaceae</taxon>
        <taxon>Paenibacillus</taxon>
    </lineage>
</organism>
<dbReference type="InterPro" id="IPR010982">
    <property type="entry name" value="Lambda_DNA-bd_dom_sf"/>
</dbReference>
<dbReference type="SUPFAM" id="SSF47413">
    <property type="entry name" value="lambda repressor-like DNA-binding domains"/>
    <property type="match status" value="1"/>
</dbReference>
<evidence type="ECO:0000256" key="1">
    <source>
        <dbReference type="ARBA" id="ARBA00023015"/>
    </source>
</evidence>
<dbReference type="PANTHER" id="PTHR30146">
    <property type="entry name" value="LACI-RELATED TRANSCRIPTIONAL REPRESSOR"/>
    <property type="match status" value="1"/>
</dbReference>
<proteinExistence type="predicted"/>
<dbReference type="Gene3D" id="1.10.260.40">
    <property type="entry name" value="lambda repressor-like DNA-binding domains"/>
    <property type="match status" value="1"/>
</dbReference>
<accession>A0ABQ4N0S8</accession>
<keyword evidence="2" id="KW-0238">DNA-binding</keyword>